<sequence>MLPLVPTPPRGSLRLVAVGPKSQLSSHVPVPVVVGSAGHYHESINIFQSTKPRNRERGVISIEIRSKKGPPSIVLNQAGVRLSYDLCSLFPSLFLLPFFCFPFSLLEISDHFLLWQRARLFCHSRAKQKHYS</sequence>
<proteinExistence type="predicted"/>
<keyword evidence="1" id="KW-1133">Transmembrane helix</keyword>
<reference evidence="2 3" key="1">
    <citation type="submission" date="2021-01" db="EMBL/GenBank/DDBJ databases">
        <title>Chromosome-level genome assembly of a human fungal pathogen reveals clustering of transcriptionally co-regulated genes.</title>
        <authorList>
            <person name="Voorhies M."/>
            <person name="Cohen S."/>
            <person name="Shea T.P."/>
            <person name="Petrus S."/>
            <person name="Munoz J.F."/>
            <person name="Poplawski S."/>
            <person name="Goldman W.E."/>
            <person name="Michael T."/>
            <person name="Cuomo C.A."/>
            <person name="Sil A."/>
            <person name="Beyhan S."/>
        </authorList>
    </citation>
    <scope>NUCLEOTIDE SEQUENCE [LARGE SCALE GENOMIC DNA]</scope>
    <source>
        <strain evidence="2 3">G184AR</strain>
    </source>
</reference>
<protein>
    <submittedName>
        <fullName evidence="2">Uncharacterized protein</fullName>
    </submittedName>
</protein>
<gene>
    <name evidence="2" type="ORF">I7I52_05934</name>
</gene>
<evidence type="ECO:0000313" key="3">
    <source>
        <dbReference type="Proteomes" id="UP000670092"/>
    </source>
</evidence>
<dbReference type="VEuPathDB" id="FungiDB:I7I52_05934"/>
<dbReference type="AlphaFoldDB" id="A0A8H8CZL5"/>
<name>A0A8H8CZL5_AJECA</name>
<accession>A0A8H8CZL5</accession>
<organism evidence="2 3">
    <name type="scientific">Ajellomyces capsulatus</name>
    <name type="common">Darling's disease fungus</name>
    <name type="synonym">Histoplasma capsulatum</name>
    <dbReference type="NCBI Taxonomy" id="5037"/>
    <lineage>
        <taxon>Eukaryota</taxon>
        <taxon>Fungi</taxon>
        <taxon>Dikarya</taxon>
        <taxon>Ascomycota</taxon>
        <taxon>Pezizomycotina</taxon>
        <taxon>Eurotiomycetes</taxon>
        <taxon>Eurotiomycetidae</taxon>
        <taxon>Onygenales</taxon>
        <taxon>Ajellomycetaceae</taxon>
        <taxon>Histoplasma</taxon>
    </lineage>
</organism>
<evidence type="ECO:0000313" key="2">
    <source>
        <dbReference type="EMBL" id="KAG5295609.1"/>
    </source>
</evidence>
<comment type="caution">
    <text evidence="2">The sequence shown here is derived from an EMBL/GenBank/DDBJ whole genome shotgun (WGS) entry which is preliminary data.</text>
</comment>
<keyword evidence="1" id="KW-0812">Transmembrane</keyword>
<dbReference type="Proteomes" id="UP000670092">
    <property type="component" value="Unassembled WGS sequence"/>
</dbReference>
<feature type="transmembrane region" description="Helical" evidence="1">
    <location>
        <begin position="89"/>
        <end position="109"/>
    </location>
</feature>
<evidence type="ECO:0000256" key="1">
    <source>
        <dbReference type="SAM" id="Phobius"/>
    </source>
</evidence>
<keyword evidence="1" id="KW-0472">Membrane</keyword>
<dbReference type="EMBL" id="JAEVHI010000003">
    <property type="protein sequence ID" value="KAG5295609.1"/>
    <property type="molecule type" value="Genomic_DNA"/>
</dbReference>